<dbReference type="NCBIfam" id="TIGR02595">
    <property type="entry name" value="PEP_CTERM"/>
    <property type="match status" value="1"/>
</dbReference>
<dbReference type="PROSITE" id="PS00018">
    <property type="entry name" value="EF_HAND_1"/>
    <property type="match status" value="1"/>
</dbReference>
<evidence type="ECO:0000256" key="2">
    <source>
        <dbReference type="SAM" id="SignalP"/>
    </source>
</evidence>
<gene>
    <name evidence="3" type="ORF">Pla175_31740</name>
</gene>
<evidence type="ECO:0008006" key="5">
    <source>
        <dbReference type="Google" id="ProtNLM"/>
    </source>
</evidence>
<dbReference type="InterPro" id="IPR013424">
    <property type="entry name" value="Ice-binding_C"/>
</dbReference>
<feature type="region of interest" description="Disordered" evidence="1">
    <location>
        <begin position="432"/>
        <end position="451"/>
    </location>
</feature>
<dbReference type="InterPro" id="IPR018247">
    <property type="entry name" value="EF_Hand_1_Ca_BS"/>
</dbReference>
<dbReference type="EMBL" id="CP036291">
    <property type="protein sequence ID" value="QDU89779.1"/>
    <property type="molecule type" value="Genomic_DNA"/>
</dbReference>
<organism evidence="3 4">
    <name type="scientific">Pirellulimonas nuda</name>
    <dbReference type="NCBI Taxonomy" id="2528009"/>
    <lineage>
        <taxon>Bacteria</taxon>
        <taxon>Pseudomonadati</taxon>
        <taxon>Planctomycetota</taxon>
        <taxon>Planctomycetia</taxon>
        <taxon>Pirellulales</taxon>
        <taxon>Lacipirellulaceae</taxon>
        <taxon>Pirellulimonas</taxon>
    </lineage>
</organism>
<keyword evidence="4" id="KW-1185">Reference proteome</keyword>
<protein>
    <recommendedName>
        <fullName evidence="5">PEP-CTERM protein-sorting domain-containing protein</fullName>
    </recommendedName>
</protein>
<feature type="signal peptide" evidence="2">
    <location>
        <begin position="1"/>
        <end position="18"/>
    </location>
</feature>
<sequence precursor="true">MSLRYSIYHALLAGMALAALVAPAAAEVSFKGVPSSAANGDYNGDGVVDAADYTFWRDRLGSATPLPNDNGLGTPIGQAHYDLWKTGFGSTGGSGSSFAFEDAANWNPRTYTTAPTVGPETAPPGPDSIWFAAGVGQDATLVSTDERTGENGSLKMGTFAFGGESNSVDTNEKFTWVLNNSVTLTAKERNTTTGEVANDPGTRAARIGRDNFNPLGTTSGGTTETAAWGILLQKSGSLKYDTDVPAGSSNLDFSRDKSDSAGALYEISGSAELNLAGRVRIGDRDSGGGVRTTPGAIFRVRGSGATVNVDDFHIDSRLGLWDHDNDVDSDNPNGVTQINLGKFVTEFVLDANGASSIVVADNLQLGASEDIDGNREFGYAFLRIKLSEPTTAGSGVVGSGDEIVLFQADRLSSGIDADNDPQNTVEIEEGRFFDPDRAGPNSSGTTTLPHGGLWDGGTVRTDYAGAQYQWTINYFDSSDDAVVIDAVTLSNLNIVGTPGDLSGNGSLGVEDRNLLLGAIAAPPSIAIATAQNLFDLNADEVVDSLDLTLFDTYFPLGGAFAASQVPEPSSAALLCLAGLLWGARRRV</sequence>
<name>A0A518DE80_9BACT</name>
<dbReference type="KEGG" id="pnd:Pla175_31740"/>
<dbReference type="AlphaFoldDB" id="A0A518DE80"/>
<feature type="chain" id="PRO_5022218308" description="PEP-CTERM protein-sorting domain-containing protein" evidence="2">
    <location>
        <begin position="19"/>
        <end position="587"/>
    </location>
</feature>
<accession>A0A518DE80</accession>
<dbReference type="Proteomes" id="UP000317429">
    <property type="component" value="Chromosome"/>
</dbReference>
<evidence type="ECO:0000256" key="1">
    <source>
        <dbReference type="SAM" id="MobiDB-lite"/>
    </source>
</evidence>
<reference evidence="3 4" key="1">
    <citation type="submission" date="2019-02" db="EMBL/GenBank/DDBJ databases">
        <title>Deep-cultivation of Planctomycetes and their phenomic and genomic characterization uncovers novel biology.</title>
        <authorList>
            <person name="Wiegand S."/>
            <person name="Jogler M."/>
            <person name="Boedeker C."/>
            <person name="Pinto D."/>
            <person name="Vollmers J."/>
            <person name="Rivas-Marin E."/>
            <person name="Kohn T."/>
            <person name="Peeters S.H."/>
            <person name="Heuer A."/>
            <person name="Rast P."/>
            <person name="Oberbeckmann S."/>
            <person name="Bunk B."/>
            <person name="Jeske O."/>
            <person name="Meyerdierks A."/>
            <person name="Storesund J.E."/>
            <person name="Kallscheuer N."/>
            <person name="Luecker S."/>
            <person name="Lage O.M."/>
            <person name="Pohl T."/>
            <person name="Merkel B.J."/>
            <person name="Hornburger P."/>
            <person name="Mueller R.-W."/>
            <person name="Bruemmer F."/>
            <person name="Labrenz M."/>
            <person name="Spormann A.M."/>
            <person name="Op den Camp H."/>
            <person name="Overmann J."/>
            <person name="Amann R."/>
            <person name="Jetten M.S.M."/>
            <person name="Mascher T."/>
            <person name="Medema M.H."/>
            <person name="Devos D.P."/>
            <person name="Kaster A.-K."/>
            <person name="Ovreas L."/>
            <person name="Rohde M."/>
            <person name="Galperin M.Y."/>
            <person name="Jogler C."/>
        </authorList>
    </citation>
    <scope>NUCLEOTIDE SEQUENCE [LARGE SCALE GENOMIC DNA]</scope>
    <source>
        <strain evidence="3 4">Pla175</strain>
    </source>
</reference>
<dbReference type="RefSeq" id="WP_197526887.1">
    <property type="nucleotide sequence ID" value="NZ_CP036291.1"/>
</dbReference>
<evidence type="ECO:0000313" key="3">
    <source>
        <dbReference type="EMBL" id="QDU89779.1"/>
    </source>
</evidence>
<proteinExistence type="predicted"/>
<evidence type="ECO:0000313" key="4">
    <source>
        <dbReference type="Proteomes" id="UP000317429"/>
    </source>
</evidence>
<keyword evidence="2" id="KW-0732">Signal</keyword>